<keyword evidence="4" id="KW-1185">Reference proteome</keyword>
<proteinExistence type="predicted"/>
<evidence type="ECO:0000313" key="4">
    <source>
        <dbReference type="Proteomes" id="UP000282926"/>
    </source>
</evidence>
<feature type="signal peptide" evidence="1">
    <location>
        <begin position="1"/>
        <end position="21"/>
    </location>
</feature>
<dbReference type="PROSITE" id="PS51257">
    <property type="entry name" value="PROKAR_LIPOPROTEIN"/>
    <property type="match status" value="1"/>
</dbReference>
<dbReference type="Pfam" id="PF23657">
    <property type="entry name" value="DUF7151"/>
    <property type="match status" value="3"/>
</dbReference>
<reference evidence="3 4" key="1">
    <citation type="submission" date="2019-01" db="EMBL/GenBank/DDBJ databases">
        <title>Lujinxingia litoralis gen. nov., sp. nov. and Lujinxingia sediminis gen. nov., sp. nov., new members in the order Bradymonadales, isolated from coastal sediment.</title>
        <authorList>
            <person name="Li C.-M."/>
        </authorList>
    </citation>
    <scope>NUCLEOTIDE SEQUENCE [LARGE SCALE GENOMIC DNA]</scope>
    <source>
        <strain evidence="3 4">SEH01</strain>
    </source>
</reference>
<evidence type="ECO:0000259" key="2">
    <source>
        <dbReference type="Pfam" id="PF23657"/>
    </source>
</evidence>
<accession>A0ABY0CWP2</accession>
<feature type="chain" id="PRO_5047310663" description="DUF7151 domain-containing protein" evidence="1">
    <location>
        <begin position="22"/>
        <end position="347"/>
    </location>
</feature>
<feature type="domain" description="DUF7151" evidence="2">
    <location>
        <begin position="37"/>
        <end position="82"/>
    </location>
</feature>
<feature type="domain" description="DUF7151" evidence="2">
    <location>
        <begin position="147"/>
        <end position="192"/>
    </location>
</feature>
<dbReference type="PROSITE" id="PS00018">
    <property type="entry name" value="EF_HAND_1"/>
    <property type="match status" value="1"/>
</dbReference>
<organism evidence="3 4">
    <name type="scientific">Lujinxingia sediminis</name>
    <dbReference type="NCBI Taxonomy" id="2480984"/>
    <lineage>
        <taxon>Bacteria</taxon>
        <taxon>Deltaproteobacteria</taxon>
        <taxon>Bradymonadales</taxon>
        <taxon>Lujinxingiaceae</taxon>
        <taxon>Lujinxingia</taxon>
    </lineage>
</organism>
<comment type="caution">
    <text evidence="3">The sequence shown here is derived from an EMBL/GenBank/DDBJ whole genome shotgun (WGS) entry which is preliminary data.</text>
</comment>
<protein>
    <recommendedName>
        <fullName evidence="2">DUF7151 domain-containing protein</fullName>
    </recommendedName>
</protein>
<dbReference type="Proteomes" id="UP000282926">
    <property type="component" value="Unassembled WGS sequence"/>
</dbReference>
<gene>
    <name evidence="3" type="ORF">EA187_02445</name>
</gene>
<dbReference type="RefSeq" id="WP_127779050.1">
    <property type="nucleotide sequence ID" value="NZ_SADD01000001.1"/>
</dbReference>
<dbReference type="EMBL" id="SADD01000001">
    <property type="protein sequence ID" value="RVU48317.1"/>
    <property type="molecule type" value="Genomic_DNA"/>
</dbReference>
<keyword evidence="1" id="KW-0732">Signal</keyword>
<evidence type="ECO:0000313" key="3">
    <source>
        <dbReference type="EMBL" id="RVU48317.1"/>
    </source>
</evidence>
<evidence type="ECO:0000256" key="1">
    <source>
        <dbReference type="SAM" id="SignalP"/>
    </source>
</evidence>
<dbReference type="InterPro" id="IPR018247">
    <property type="entry name" value="EF_Hand_1_Ca_BS"/>
</dbReference>
<sequence length="347" mass="35987">MSDLRPAMHCVCLALLLSACGADSSGVQGPEGDAGLNSLIRTEAVEPGAECAEGGVRVLSGLDADADGELGTDEVSGESFVCAGGSGEQGPGGPIALVRTEDVAPGEDCVVGGVRVLTGLDANANAELDPDEVTGESLVCAGTEGLNSLIRTADEPAGENCGYRGSAVSVGLDTNADGELGEDEIQETIYVCETLFTDLAFPSDDTLTYGSAGWGVPISAGQGRMFFSLSHFLRHYFTVPTPHYVSSLSYRLEVFDDTNMEECAGVPPEGGFDAVRDFQITIDGVEIHTFSFQGGTGGQTLTLEGSVDFDPFLLDGEHFVHIGPLDEVCSGGGGFRWETGGRFVFSG</sequence>
<feature type="domain" description="DUF7151" evidence="2">
    <location>
        <begin position="96"/>
        <end position="140"/>
    </location>
</feature>
<name>A0ABY0CWP2_9DELT</name>
<dbReference type="InterPro" id="IPR055575">
    <property type="entry name" value="DUF7151"/>
</dbReference>